<dbReference type="OrthoDB" id="2789670at2759"/>
<dbReference type="Pfam" id="PF00067">
    <property type="entry name" value="p450"/>
    <property type="match status" value="1"/>
</dbReference>
<keyword evidence="17" id="KW-1185">Reference proteome</keyword>
<keyword evidence="11 14" id="KW-0503">Monooxygenase</keyword>
<organism evidence="17">
    <name type="scientific">Harpegnathos saltator</name>
    <name type="common">Jerdon's jumping ant</name>
    <dbReference type="NCBI Taxonomy" id="610380"/>
    <lineage>
        <taxon>Eukaryota</taxon>
        <taxon>Metazoa</taxon>
        <taxon>Ecdysozoa</taxon>
        <taxon>Arthropoda</taxon>
        <taxon>Hexapoda</taxon>
        <taxon>Insecta</taxon>
        <taxon>Pterygota</taxon>
        <taxon>Neoptera</taxon>
        <taxon>Endopterygota</taxon>
        <taxon>Hymenoptera</taxon>
        <taxon>Apocrita</taxon>
        <taxon>Aculeata</taxon>
        <taxon>Formicoidea</taxon>
        <taxon>Formicidae</taxon>
        <taxon>Ponerinae</taxon>
        <taxon>Ponerini</taxon>
        <taxon>Harpegnathos</taxon>
    </lineage>
</organism>
<keyword evidence="10 13" id="KW-0408">Iron</keyword>
<comment type="similarity">
    <text evidence="4 14">Belongs to the cytochrome P450 family.</text>
</comment>
<evidence type="ECO:0000256" key="12">
    <source>
        <dbReference type="ARBA" id="ARBA00023136"/>
    </source>
</evidence>
<dbReference type="OMA" id="PRWRYLR"/>
<evidence type="ECO:0000256" key="10">
    <source>
        <dbReference type="ARBA" id="ARBA00023004"/>
    </source>
</evidence>
<evidence type="ECO:0000256" key="5">
    <source>
        <dbReference type="ARBA" id="ARBA00022617"/>
    </source>
</evidence>
<protein>
    <submittedName>
        <fullName evidence="16">Probable cytochrome P450 6g2</fullName>
    </submittedName>
</protein>
<keyword evidence="5 13" id="KW-0349">Heme</keyword>
<dbReference type="AlphaFoldDB" id="E2BPL5"/>
<evidence type="ECO:0000256" key="7">
    <source>
        <dbReference type="ARBA" id="ARBA00022824"/>
    </source>
</evidence>
<dbReference type="GO" id="GO:0005506">
    <property type="term" value="F:iron ion binding"/>
    <property type="evidence" value="ECO:0007669"/>
    <property type="project" value="InterPro"/>
</dbReference>
<dbReference type="PANTHER" id="PTHR24292:SF54">
    <property type="entry name" value="CYP9F3-RELATED"/>
    <property type="match status" value="1"/>
</dbReference>
<evidence type="ECO:0000313" key="16">
    <source>
        <dbReference type="EMBL" id="EFN82419.1"/>
    </source>
</evidence>
<dbReference type="InterPro" id="IPR050476">
    <property type="entry name" value="Insect_CytP450_Detox"/>
</dbReference>
<keyword evidence="15" id="KW-0812">Transmembrane</keyword>
<dbReference type="GO" id="GO:0020037">
    <property type="term" value="F:heme binding"/>
    <property type="evidence" value="ECO:0007669"/>
    <property type="project" value="InterPro"/>
</dbReference>
<dbReference type="PRINTS" id="PR00463">
    <property type="entry name" value="EP450I"/>
</dbReference>
<sequence length="504" mass="58396">MEVIESNRYIIYCTTALAISVVLFYAYAKYKLSYWSRRGVKTPPTHFIFGNFKDLILLRKAPADLIREIYESADPDDPYIGFYIFHKPMLLLRSHDLIKQIMVRHFDVFPNRRFGSFDGSDTMDLYNLLAVTSQSVWKYLRAKLTPALTGQKLKAMMPLVRECTEPMLKYIDGLPADQNGWKTQDTLEITSCHINNVLASVIYGINVNAFETKDRGFFEAALQVFRGCTRSIVFIVYFFFPDLIPIIKPFSTWPVKYFRKCWNESIKYREEMGNKRGDLVDFLIMLKNGEQNPIFKFEGDNLLAQVMAFHIAGFESTGTASAWTIYELARKPEYQDILYEEIKNHLSGKEITMELINEMSFLDCIVNEAMRLHPPLPVTDRTAIKDFVVPETGLVIEKGVSIYVSINSTNQDPKYFDDPYKFIPLREKTENKKFYESLAFGIGPRSCIGQRLAILIMKITLITLISNYSLVCENKNMRKEVAVHLFKYAVDNFNVKLKKREQEL</sequence>
<dbReference type="InterPro" id="IPR001128">
    <property type="entry name" value="Cyt_P450"/>
</dbReference>
<dbReference type="GO" id="GO:0004497">
    <property type="term" value="F:monooxygenase activity"/>
    <property type="evidence" value="ECO:0007669"/>
    <property type="project" value="UniProtKB-KW"/>
</dbReference>
<dbReference type="InParanoid" id="E2BPL5"/>
<reference evidence="16 17" key="1">
    <citation type="journal article" date="2010" name="Science">
        <title>Genomic comparison of the ants Camponotus floridanus and Harpegnathos saltator.</title>
        <authorList>
            <person name="Bonasio R."/>
            <person name="Zhang G."/>
            <person name="Ye C."/>
            <person name="Mutti N.S."/>
            <person name="Fang X."/>
            <person name="Qin N."/>
            <person name="Donahue G."/>
            <person name="Yang P."/>
            <person name="Li Q."/>
            <person name="Li C."/>
            <person name="Zhang P."/>
            <person name="Huang Z."/>
            <person name="Berger S.L."/>
            <person name="Reinberg D."/>
            <person name="Wang J."/>
            <person name="Liebig J."/>
        </authorList>
    </citation>
    <scope>NUCLEOTIDE SEQUENCE [LARGE SCALE GENOMIC DNA]</scope>
    <source>
        <strain evidence="16 17">R22 G/1</strain>
    </source>
</reference>
<accession>E2BPL5</accession>
<dbReference type="GO" id="GO:0016705">
    <property type="term" value="F:oxidoreductase activity, acting on paired donors, with incorporation or reduction of molecular oxygen"/>
    <property type="evidence" value="ECO:0007669"/>
    <property type="project" value="InterPro"/>
</dbReference>
<dbReference type="SUPFAM" id="SSF48264">
    <property type="entry name" value="Cytochrome P450"/>
    <property type="match status" value="1"/>
</dbReference>
<keyword evidence="8" id="KW-0492">Microsome</keyword>
<keyword evidence="6 13" id="KW-0479">Metal-binding</keyword>
<evidence type="ECO:0000256" key="3">
    <source>
        <dbReference type="ARBA" id="ARBA00004406"/>
    </source>
</evidence>
<evidence type="ECO:0000256" key="1">
    <source>
        <dbReference type="ARBA" id="ARBA00001971"/>
    </source>
</evidence>
<dbReference type="PhylomeDB" id="E2BPL5"/>
<dbReference type="KEGG" id="hst:105185177"/>
<dbReference type="InterPro" id="IPR002401">
    <property type="entry name" value="Cyt_P450_E_grp-I"/>
</dbReference>
<evidence type="ECO:0000256" key="15">
    <source>
        <dbReference type="SAM" id="Phobius"/>
    </source>
</evidence>
<dbReference type="STRING" id="610380.E2BPL5"/>
<dbReference type="PANTHER" id="PTHR24292">
    <property type="entry name" value="CYTOCHROME P450"/>
    <property type="match status" value="1"/>
</dbReference>
<feature type="binding site" description="axial binding residue" evidence="13">
    <location>
        <position position="447"/>
    </location>
    <ligand>
        <name>heme</name>
        <dbReference type="ChEBI" id="CHEBI:30413"/>
    </ligand>
    <ligandPart>
        <name>Fe</name>
        <dbReference type="ChEBI" id="CHEBI:18248"/>
    </ligandPart>
</feature>
<evidence type="ECO:0000256" key="9">
    <source>
        <dbReference type="ARBA" id="ARBA00023002"/>
    </source>
</evidence>
<dbReference type="EMBL" id="GL449633">
    <property type="protein sequence ID" value="EFN82419.1"/>
    <property type="molecule type" value="Genomic_DNA"/>
</dbReference>
<keyword evidence="12 15" id="KW-0472">Membrane</keyword>
<comment type="cofactor">
    <cofactor evidence="1 13">
        <name>heme</name>
        <dbReference type="ChEBI" id="CHEBI:30413"/>
    </cofactor>
</comment>
<feature type="transmembrane region" description="Helical" evidence="15">
    <location>
        <begin position="9"/>
        <end position="28"/>
    </location>
</feature>
<keyword evidence="15" id="KW-1133">Transmembrane helix</keyword>
<keyword evidence="9 14" id="KW-0560">Oxidoreductase</keyword>
<comment type="subcellular location">
    <subcellularLocation>
        <location evidence="3">Endoplasmic reticulum membrane</location>
        <topology evidence="3">Peripheral membrane protein</topology>
    </subcellularLocation>
    <subcellularLocation>
        <location evidence="2">Microsome membrane</location>
        <topology evidence="2">Peripheral membrane protein</topology>
    </subcellularLocation>
</comment>
<dbReference type="InterPro" id="IPR017972">
    <property type="entry name" value="Cyt_P450_CS"/>
</dbReference>
<evidence type="ECO:0000256" key="6">
    <source>
        <dbReference type="ARBA" id="ARBA00022723"/>
    </source>
</evidence>
<evidence type="ECO:0000256" key="11">
    <source>
        <dbReference type="ARBA" id="ARBA00023033"/>
    </source>
</evidence>
<dbReference type="InterPro" id="IPR036396">
    <property type="entry name" value="Cyt_P450_sf"/>
</dbReference>
<evidence type="ECO:0000256" key="4">
    <source>
        <dbReference type="ARBA" id="ARBA00010617"/>
    </source>
</evidence>
<evidence type="ECO:0000256" key="14">
    <source>
        <dbReference type="RuleBase" id="RU000461"/>
    </source>
</evidence>
<proteinExistence type="inferred from homology"/>
<dbReference type="PRINTS" id="PR00385">
    <property type="entry name" value="P450"/>
</dbReference>
<dbReference type="GO" id="GO:0005789">
    <property type="term" value="C:endoplasmic reticulum membrane"/>
    <property type="evidence" value="ECO:0007669"/>
    <property type="project" value="UniProtKB-SubCell"/>
</dbReference>
<gene>
    <name evidence="16" type="ORF">EAI_01562</name>
</gene>
<evidence type="ECO:0000313" key="17">
    <source>
        <dbReference type="Proteomes" id="UP000008237"/>
    </source>
</evidence>
<keyword evidence="7" id="KW-0256">Endoplasmic reticulum</keyword>
<dbReference type="PROSITE" id="PS00086">
    <property type="entry name" value="CYTOCHROME_P450"/>
    <property type="match status" value="1"/>
</dbReference>
<evidence type="ECO:0000256" key="2">
    <source>
        <dbReference type="ARBA" id="ARBA00004174"/>
    </source>
</evidence>
<evidence type="ECO:0000256" key="13">
    <source>
        <dbReference type="PIRSR" id="PIRSR602401-1"/>
    </source>
</evidence>
<name>E2BPL5_HARSA</name>
<dbReference type="Proteomes" id="UP000008237">
    <property type="component" value="Unassembled WGS sequence"/>
</dbReference>
<dbReference type="CDD" id="cd11056">
    <property type="entry name" value="CYP6-like"/>
    <property type="match status" value="1"/>
</dbReference>
<dbReference type="Gene3D" id="1.10.630.10">
    <property type="entry name" value="Cytochrome P450"/>
    <property type="match status" value="1"/>
</dbReference>
<evidence type="ECO:0000256" key="8">
    <source>
        <dbReference type="ARBA" id="ARBA00022848"/>
    </source>
</evidence>